<sequence length="242" mass="26075">MSCDVCIAPETSCEVCIAPEMSCERRVVRFRTCGCVPSSPSQDSSEPVKLLSRAPRLTTRLGCTLKYYANVLGIGKVEFRGRKPAFAWRRMTYLTVREAVSSSAPAVVLDAMAIRSATCSAPDMSLRQTISHLQEPCSWRAMRAARPGWWGPGRSGRSKGCLAGGRGARTKWARGPPTSPIPTNPGGGSGLGCTAADIERSRPAVDNVVAAVGWARPSPKHGRRHWAGRVMAGGRRPWILIS</sequence>
<dbReference type="AlphaFoldDB" id="A0A7R9F3Y8"/>
<dbReference type="EMBL" id="OD567257">
    <property type="protein sequence ID" value="CAD7445418.1"/>
    <property type="molecule type" value="Genomic_DNA"/>
</dbReference>
<protein>
    <submittedName>
        <fullName evidence="2">Uncharacterized protein</fullName>
    </submittedName>
</protein>
<accession>A0A7R9F3Y8</accession>
<feature type="region of interest" description="Disordered" evidence="1">
    <location>
        <begin position="150"/>
        <end position="190"/>
    </location>
</feature>
<evidence type="ECO:0000256" key="1">
    <source>
        <dbReference type="SAM" id="MobiDB-lite"/>
    </source>
</evidence>
<proteinExistence type="predicted"/>
<name>A0A7R9F3Y8_9NEOP</name>
<organism evidence="2">
    <name type="scientific">Timema bartmani</name>
    <dbReference type="NCBI Taxonomy" id="61472"/>
    <lineage>
        <taxon>Eukaryota</taxon>
        <taxon>Metazoa</taxon>
        <taxon>Ecdysozoa</taxon>
        <taxon>Arthropoda</taxon>
        <taxon>Hexapoda</taxon>
        <taxon>Insecta</taxon>
        <taxon>Pterygota</taxon>
        <taxon>Neoptera</taxon>
        <taxon>Polyneoptera</taxon>
        <taxon>Phasmatodea</taxon>
        <taxon>Timematodea</taxon>
        <taxon>Timematoidea</taxon>
        <taxon>Timematidae</taxon>
        <taxon>Timema</taxon>
    </lineage>
</organism>
<evidence type="ECO:0000313" key="2">
    <source>
        <dbReference type="EMBL" id="CAD7445418.1"/>
    </source>
</evidence>
<gene>
    <name evidence="2" type="ORF">TBIB3V08_LOCUS7770</name>
</gene>
<reference evidence="2" key="1">
    <citation type="submission" date="2020-11" db="EMBL/GenBank/DDBJ databases">
        <authorList>
            <person name="Tran Van P."/>
        </authorList>
    </citation>
    <scope>NUCLEOTIDE SEQUENCE</scope>
</reference>